<evidence type="ECO:0000313" key="1">
    <source>
        <dbReference type="EMBL" id="OCK87796.1"/>
    </source>
</evidence>
<reference evidence="1 2" key="1">
    <citation type="journal article" date="2016" name="Nat. Commun.">
        <title>Ectomycorrhizal ecology is imprinted in the genome of the dominant symbiotic fungus Cenococcum geophilum.</title>
        <authorList>
            <consortium name="DOE Joint Genome Institute"/>
            <person name="Peter M."/>
            <person name="Kohler A."/>
            <person name="Ohm R.A."/>
            <person name="Kuo A."/>
            <person name="Krutzmann J."/>
            <person name="Morin E."/>
            <person name="Arend M."/>
            <person name="Barry K.W."/>
            <person name="Binder M."/>
            <person name="Choi C."/>
            <person name="Clum A."/>
            <person name="Copeland A."/>
            <person name="Grisel N."/>
            <person name="Haridas S."/>
            <person name="Kipfer T."/>
            <person name="LaButti K."/>
            <person name="Lindquist E."/>
            <person name="Lipzen A."/>
            <person name="Maire R."/>
            <person name="Meier B."/>
            <person name="Mihaltcheva S."/>
            <person name="Molinier V."/>
            <person name="Murat C."/>
            <person name="Poggeler S."/>
            <person name="Quandt C.A."/>
            <person name="Sperisen C."/>
            <person name="Tritt A."/>
            <person name="Tisserant E."/>
            <person name="Crous P.W."/>
            <person name="Henrissat B."/>
            <person name="Nehls U."/>
            <person name="Egli S."/>
            <person name="Spatafora J.W."/>
            <person name="Grigoriev I.V."/>
            <person name="Martin F.M."/>
        </authorList>
    </citation>
    <scope>NUCLEOTIDE SEQUENCE [LARGE SCALE GENOMIC DNA]</scope>
    <source>
        <strain evidence="1 2">1.58</strain>
    </source>
</reference>
<protein>
    <submittedName>
        <fullName evidence="1">Uncharacterized protein</fullName>
    </submittedName>
</protein>
<dbReference type="EMBL" id="KV748254">
    <property type="protein sequence ID" value="OCK87796.1"/>
    <property type="molecule type" value="Genomic_DNA"/>
</dbReference>
<keyword evidence="2" id="KW-1185">Reference proteome</keyword>
<dbReference type="Proteomes" id="UP000250078">
    <property type="component" value="Unassembled WGS sequence"/>
</dbReference>
<accession>A0ACC8EN81</accession>
<name>A0ACC8EN81_9PEZI</name>
<evidence type="ECO:0000313" key="2">
    <source>
        <dbReference type="Proteomes" id="UP000250078"/>
    </source>
</evidence>
<gene>
    <name evidence="1" type="ORF">K441DRAFT_682310</name>
</gene>
<sequence length="1268" mass="141647">MSALPPDQIQNEIVFTQLLLETLDPGSDTYEDDKALYEAQLGELLDRLNAPQPYTRLPQNCQNGEWVDQYNGLSNHGVILDNGLNQTTSSAGTNHSGYPTQTESSTSSVRGSAPGSTLSSPLAPYPGTRKRSRTFTANHAGTEHSERKRFSANASPSVTSPSTPSSLDSLEEAERSFEQQHSNGALFLRRSSDIAGQRALDGQRAGRRAMQDQQTAQHQAVPQTVQQTPSFGFTAPPQRQLPTRPHVPQPSSPSAFPYAAYSNNALSFTNLSPSHPSSGYFHTDSTAPNYGLNFTNQNIGLAPTIYQTGGNRNPQFGSSGYQGSLGENPAPPPPPPFPPLPPPENYIDLTEDSPAYPNGICQEISRNATQWNPPLADLPQTLQVNNMPGSFPIDPFDELDLAYTAQQTNNGPTYGQYAPITGFSRDNGPQSIGNAYQANQGQSSNMQNFDFDAMFDDTINDEQLTALLNMPNSIGTSGFALGPLPSLSVPTGYPVSYNTGNISSQINKIEQLRDQSEPARTPEELKKLLENIRPDEDIPPEQREETPKGMNTQLMEHQKLGLTWLKKMEEGSNKGGVLADDMGLGKTVQALALILDRPSEDPMRKTTLIIAPVALMRQWEREIQSKVKDRYALSVHVYHGNGKKHDFNKLRTYDVVLTTFGTLGQEMKKKREWGVALAANPSRVPTKREKLALLGDECKWYRIIIDEAQCIKNKATLNAQAACELQSLYRFCMTGTPMMNTIDDLYSLIHFLRIRPYNDQQQFNVHFGRPLKSSNRGENTAAMKKLQVLLKAILLRRTKDSLIDGRPIITIPPKHVEKQHVIFSEDEETLYRGLETKSQITFNRYLRQGTVGRNYGNVLVLLLRLRQACCHPHLINDLSVDAATQDLSEDAMMALASQLSEDVVARLKEQEGFECPICYDGVENPTIFIPCGHNTCGECFAKITDPSRAIAAGDESSTPKCPQCREKVEPKKVTNYKHFKKVHMPEKLSDEERKEMEAVSDDGSDTDDYDSEDSEEDETLNGFIVPDELSDSDGFELAQDVKPKIKKSKRKGKGKEKAPKKTLAQLKKESLRNRAAKTHYLRRLQRNWQTSAKIEKTMQILHEIQENDPTEKTIIFSQFTSLLDLLEVPLSNEKWSYERYDGSMKANDRADAVSDFMEKAECKVMLISLKAGNAGLNLNKASQVIILDPFWNPFVEDQAIDRAHRIMQQRRVYVHRILIENTVEDRIIALQEKKRELISTALDENAGRSISRLGERELAYLFGVRSSF</sequence>
<organism evidence="1 2">
    <name type="scientific">Cenococcum geophilum 1.58</name>
    <dbReference type="NCBI Taxonomy" id="794803"/>
    <lineage>
        <taxon>Eukaryota</taxon>
        <taxon>Fungi</taxon>
        <taxon>Dikarya</taxon>
        <taxon>Ascomycota</taxon>
        <taxon>Pezizomycotina</taxon>
        <taxon>Dothideomycetes</taxon>
        <taxon>Pleosporomycetidae</taxon>
        <taxon>Gloniales</taxon>
        <taxon>Gloniaceae</taxon>
        <taxon>Cenococcum</taxon>
    </lineage>
</organism>
<proteinExistence type="predicted"/>